<keyword evidence="1" id="KW-0472">Membrane</keyword>
<reference evidence="2 3" key="1">
    <citation type="submission" date="2016-10" db="EMBL/GenBank/DDBJ databases">
        <authorList>
            <person name="de Groot N.N."/>
        </authorList>
    </citation>
    <scope>NUCLEOTIDE SEQUENCE [LARGE SCALE GENOMIC DNA]</scope>
    <source>
        <strain evidence="2 3">DSM 17890</strain>
    </source>
</reference>
<keyword evidence="1" id="KW-1133">Transmembrane helix</keyword>
<feature type="transmembrane region" description="Helical" evidence="1">
    <location>
        <begin position="6"/>
        <end position="27"/>
    </location>
</feature>
<dbReference type="EMBL" id="FNMZ01000003">
    <property type="protein sequence ID" value="SDX03377.1"/>
    <property type="molecule type" value="Genomic_DNA"/>
</dbReference>
<feature type="transmembrane region" description="Helical" evidence="1">
    <location>
        <begin position="48"/>
        <end position="72"/>
    </location>
</feature>
<dbReference type="RefSeq" id="WP_245710497.1">
    <property type="nucleotide sequence ID" value="NZ_FNMZ01000003.1"/>
</dbReference>
<name>A0A1H2YDX8_9RHOB</name>
<organism evidence="2 3">
    <name type="scientific">Albimonas donghaensis</name>
    <dbReference type="NCBI Taxonomy" id="356660"/>
    <lineage>
        <taxon>Bacteria</taxon>
        <taxon>Pseudomonadati</taxon>
        <taxon>Pseudomonadota</taxon>
        <taxon>Alphaproteobacteria</taxon>
        <taxon>Rhodobacterales</taxon>
        <taxon>Paracoccaceae</taxon>
        <taxon>Albimonas</taxon>
    </lineage>
</organism>
<dbReference type="Proteomes" id="UP000199118">
    <property type="component" value="Unassembled WGS sequence"/>
</dbReference>
<sequence>MQARGAVWPGEASYSIYMLRMPVFWIVKEVLMRADLVDRAAIAEAPRAVGGGLVLLCLAVLLPLAHLSHAWFETPARRGLSTLLAASPERRRAARARLQGAGSRAPQP</sequence>
<evidence type="ECO:0000313" key="2">
    <source>
        <dbReference type="EMBL" id="SDX03377.1"/>
    </source>
</evidence>
<accession>A0A1H2YDX8</accession>
<evidence type="ECO:0000256" key="1">
    <source>
        <dbReference type="SAM" id="Phobius"/>
    </source>
</evidence>
<proteinExistence type="predicted"/>
<protein>
    <submittedName>
        <fullName evidence="2">Uncharacterized protein</fullName>
    </submittedName>
</protein>
<keyword evidence="3" id="KW-1185">Reference proteome</keyword>
<gene>
    <name evidence="2" type="ORF">SAMN05444336_10396</name>
</gene>
<dbReference type="AlphaFoldDB" id="A0A1H2YDX8"/>
<evidence type="ECO:0000313" key="3">
    <source>
        <dbReference type="Proteomes" id="UP000199118"/>
    </source>
</evidence>
<keyword evidence="1" id="KW-0812">Transmembrane</keyword>